<proteinExistence type="predicted"/>
<dbReference type="PANTHER" id="PTHR12110">
    <property type="entry name" value="HYDROXYPYRUVATE ISOMERASE"/>
    <property type="match status" value="1"/>
</dbReference>
<name>A0A507ASE8_9PEZI</name>
<accession>A0A507ASE8</accession>
<dbReference type="InterPro" id="IPR050312">
    <property type="entry name" value="IolE/XylAMocC-like"/>
</dbReference>
<dbReference type="InParanoid" id="A0A507ASE8"/>
<dbReference type="PANTHER" id="PTHR12110:SF38">
    <property type="entry name" value="DIOXYGENASE, PUTATIVE (AFU_ORTHOLOGUE AFUA_6G00240)-RELATED"/>
    <property type="match status" value="1"/>
</dbReference>
<dbReference type="GeneID" id="41977965"/>
<evidence type="ECO:0000313" key="2">
    <source>
        <dbReference type="EMBL" id="TPX07831.1"/>
    </source>
</evidence>
<dbReference type="OrthoDB" id="5360893at2759"/>
<gene>
    <name evidence="2" type="ORF">E0L32_010518</name>
</gene>
<dbReference type="RefSeq" id="XP_030989542.1">
    <property type="nucleotide sequence ID" value="XM_031133145.1"/>
</dbReference>
<evidence type="ECO:0000259" key="1">
    <source>
        <dbReference type="Pfam" id="PF01261"/>
    </source>
</evidence>
<dbReference type="SUPFAM" id="SSF51658">
    <property type="entry name" value="Xylose isomerase-like"/>
    <property type="match status" value="1"/>
</dbReference>
<protein>
    <recommendedName>
        <fullName evidence="1">Xylose isomerase-like TIM barrel domain-containing protein</fullName>
    </recommendedName>
</protein>
<dbReference type="EMBL" id="SKBQ01000085">
    <property type="protein sequence ID" value="TPX07831.1"/>
    <property type="molecule type" value="Genomic_DNA"/>
</dbReference>
<evidence type="ECO:0000313" key="3">
    <source>
        <dbReference type="Proteomes" id="UP000319257"/>
    </source>
</evidence>
<reference evidence="2 3" key="1">
    <citation type="submission" date="2019-06" db="EMBL/GenBank/DDBJ databases">
        <title>Draft genome sequence of the filamentous fungus Phialemoniopsis curvata isolated from diesel fuel.</title>
        <authorList>
            <person name="Varaljay V.A."/>
            <person name="Lyon W.J."/>
            <person name="Crouch A.L."/>
            <person name="Drake C.E."/>
            <person name="Hollomon J.M."/>
            <person name="Nadeau L.J."/>
            <person name="Nunn H.S."/>
            <person name="Stevenson B.S."/>
            <person name="Bojanowski C.L."/>
            <person name="Crookes-Goodson W.J."/>
        </authorList>
    </citation>
    <scope>NUCLEOTIDE SEQUENCE [LARGE SCALE GENOMIC DNA]</scope>
    <source>
        <strain evidence="2 3">D216</strain>
    </source>
</reference>
<dbReference type="Pfam" id="PF01261">
    <property type="entry name" value="AP_endonuc_2"/>
    <property type="match status" value="1"/>
</dbReference>
<sequence length="332" mass="36026">MPPALANKWAVATISLGQHPSHTLERKLRAARDHGFQGVELTYSDLAQHAAAHAQPLLASAAQVRALASALSLSVISLAALKNFEGNRAAPLADRLALAREWAEVAAAAGAGCVQVPSQFLPASAGDEDTVVRELRALADLAAGYGLDVAYEAVAFAAHNALWQDGLRIQRAVGRPNFKLCMDSFHVHARLWGDACASDGRRAGGGEVLRESMAEFVRACPKESVLYMQLSDASRFDPPLARDDPALYVPGLEVPDPRLLWSRTRRPFPLEEPGYFPMVEIAHAWLVEYGWQGWMSLEGFLAETKDEQNGPEVMAARARKSIDNLLGQLSRS</sequence>
<dbReference type="Gene3D" id="3.20.20.150">
    <property type="entry name" value="Divalent-metal-dependent TIM barrel enzymes"/>
    <property type="match status" value="1"/>
</dbReference>
<dbReference type="Proteomes" id="UP000319257">
    <property type="component" value="Unassembled WGS sequence"/>
</dbReference>
<dbReference type="AlphaFoldDB" id="A0A507ASE8"/>
<dbReference type="InterPro" id="IPR036237">
    <property type="entry name" value="Xyl_isomerase-like_sf"/>
</dbReference>
<comment type="caution">
    <text evidence="2">The sequence shown here is derived from an EMBL/GenBank/DDBJ whole genome shotgun (WGS) entry which is preliminary data.</text>
</comment>
<keyword evidence="3" id="KW-1185">Reference proteome</keyword>
<dbReference type="InterPro" id="IPR013022">
    <property type="entry name" value="Xyl_isomerase-like_TIM-brl"/>
</dbReference>
<organism evidence="2 3">
    <name type="scientific">Thyridium curvatum</name>
    <dbReference type="NCBI Taxonomy" id="1093900"/>
    <lineage>
        <taxon>Eukaryota</taxon>
        <taxon>Fungi</taxon>
        <taxon>Dikarya</taxon>
        <taxon>Ascomycota</taxon>
        <taxon>Pezizomycotina</taxon>
        <taxon>Sordariomycetes</taxon>
        <taxon>Sordariomycetidae</taxon>
        <taxon>Thyridiales</taxon>
        <taxon>Thyridiaceae</taxon>
        <taxon>Thyridium</taxon>
    </lineage>
</organism>
<dbReference type="STRING" id="1093900.A0A507ASE8"/>
<feature type="domain" description="Xylose isomerase-like TIM barrel" evidence="1">
    <location>
        <begin position="28"/>
        <end position="305"/>
    </location>
</feature>